<organism evidence="3 4">
    <name type="scientific">Glossina morsitans morsitans</name>
    <name type="common">Savannah tsetse fly</name>
    <dbReference type="NCBI Taxonomy" id="37546"/>
    <lineage>
        <taxon>Eukaryota</taxon>
        <taxon>Metazoa</taxon>
        <taxon>Ecdysozoa</taxon>
        <taxon>Arthropoda</taxon>
        <taxon>Hexapoda</taxon>
        <taxon>Insecta</taxon>
        <taxon>Pterygota</taxon>
        <taxon>Neoptera</taxon>
        <taxon>Endopterygota</taxon>
        <taxon>Diptera</taxon>
        <taxon>Brachycera</taxon>
        <taxon>Muscomorpha</taxon>
        <taxon>Hippoboscoidea</taxon>
        <taxon>Glossinidae</taxon>
        <taxon>Glossina</taxon>
    </lineage>
</organism>
<keyword evidence="4" id="KW-1185">Reference proteome</keyword>
<dbReference type="EnsemblMetazoa" id="GMOY000165-RA">
    <property type="protein sequence ID" value="GMOY000165-PA"/>
    <property type="gene ID" value="GMOY000165"/>
</dbReference>
<evidence type="ECO:0000256" key="1">
    <source>
        <dbReference type="ARBA" id="ARBA00022448"/>
    </source>
</evidence>
<dbReference type="GO" id="GO:0006829">
    <property type="term" value="P:zinc ion transport"/>
    <property type="evidence" value="ECO:0007669"/>
    <property type="project" value="InterPro"/>
</dbReference>
<proteinExistence type="predicted"/>
<dbReference type="InterPro" id="IPR040177">
    <property type="entry name" value="SLC30A9"/>
</dbReference>
<keyword evidence="2" id="KW-0472">Membrane</keyword>
<protein>
    <submittedName>
        <fullName evidence="3">Uncharacterized protein</fullName>
    </submittedName>
</protein>
<dbReference type="PANTHER" id="PTHR13414">
    <property type="entry name" value="HUEL-CATION TRANSPORTER"/>
    <property type="match status" value="1"/>
</dbReference>
<keyword evidence="2" id="KW-0812">Transmembrane</keyword>
<accession>A0A1B0F9J4</accession>
<dbReference type="GO" id="GO:0005783">
    <property type="term" value="C:endoplasmic reticulum"/>
    <property type="evidence" value="ECO:0007669"/>
    <property type="project" value="TreeGrafter"/>
</dbReference>
<dbReference type="AlphaFoldDB" id="A0A1B0F9J4"/>
<dbReference type="EMBL" id="CCAG010019949">
    <property type="status" value="NOT_ANNOTATED_CDS"/>
    <property type="molecule type" value="Genomic_DNA"/>
</dbReference>
<evidence type="ECO:0000256" key="2">
    <source>
        <dbReference type="SAM" id="Phobius"/>
    </source>
</evidence>
<evidence type="ECO:0000313" key="3">
    <source>
        <dbReference type="EnsemblMetazoa" id="GMOY000165-PA"/>
    </source>
</evidence>
<dbReference type="VEuPathDB" id="VectorBase:GMOY000165"/>
<evidence type="ECO:0000313" key="4">
    <source>
        <dbReference type="Proteomes" id="UP000092444"/>
    </source>
</evidence>
<dbReference type="GO" id="GO:0006882">
    <property type="term" value="P:intracellular zinc ion homeostasis"/>
    <property type="evidence" value="ECO:0007669"/>
    <property type="project" value="TreeGrafter"/>
</dbReference>
<sequence>MSIVPQPKHWAGGGRMLYGVSIYTGSPIYNAVGSLLVGSLLWAVVSFIIYTNVATLVGRSIPQEHLERINSELESDIMIRAIHDVKAVDEAAAAPATAAGIAEFPD</sequence>
<name>A0A1B0F9J4_GLOMM</name>
<dbReference type="Proteomes" id="UP000092444">
    <property type="component" value="Unassembled WGS sequence"/>
</dbReference>
<dbReference type="GO" id="GO:0008324">
    <property type="term" value="F:monoatomic cation transmembrane transporter activity"/>
    <property type="evidence" value="ECO:0007669"/>
    <property type="project" value="InterPro"/>
</dbReference>
<keyword evidence="2" id="KW-1133">Transmembrane helix</keyword>
<feature type="transmembrane region" description="Helical" evidence="2">
    <location>
        <begin position="28"/>
        <end position="50"/>
    </location>
</feature>
<dbReference type="STRING" id="37546.A0A1B0F9J4"/>
<dbReference type="PANTHER" id="PTHR13414:SF9">
    <property type="entry name" value="PROTON-COUPLED ZINC ANTIPORTER SLC30A9, MITOCHONDRIAL"/>
    <property type="match status" value="1"/>
</dbReference>
<keyword evidence="1" id="KW-0813">Transport</keyword>
<reference evidence="3" key="1">
    <citation type="submission" date="2020-05" db="UniProtKB">
        <authorList>
            <consortium name="EnsemblMetazoa"/>
        </authorList>
    </citation>
    <scope>IDENTIFICATION</scope>
    <source>
        <strain evidence="3">Yale</strain>
    </source>
</reference>